<evidence type="ECO:0000313" key="3">
    <source>
        <dbReference type="Proteomes" id="UP000807469"/>
    </source>
</evidence>
<keyword evidence="1" id="KW-0175">Coiled coil</keyword>
<evidence type="ECO:0000313" key="2">
    <source>
        <dbReference type="EMBL" id="KAF9483603.1"/>
    </source>
</evidence>
<feature type="coiled-coil region" evidence="1">
    <location>
        <begin position="420"/>
        <end position="454"/>
    </location>
</feature>
<dbReference type="AlphaFoldDB" id="A0A9P5Z8V1"/>
<evidence type="ECO:0000256" key="1">
    <source>
        <dbReference type="SAM" id="Coils"/>
    </source>
</evidence>
<reference evidence="2" key="1">
    <citation type="submission" date="2020-11" db="EMBL/GenBank/DDBJ databases">
        <authorList>
            <consortium name="DOE Joint Genome Institute"/>
            <person name="Ahrendt S."/>
            <person name="Riley R."/>
            <person name="Andreopoulos W."/>
            <person name="Labutti K."/>
            <person name="Pangilinan J."/>
            <person name="Ruiz-Duenas F.J."/>
            <person name="Barrasa J.M."/>
            <person name="Sanchez-Garcia M."/>
            <person name="Camarero S."/>
            <person name="Miyauchi S."/>
            <person name="Serrano A."/>
            <person name="Linde D."/>
            <person name="Babiker R."/>
            <person name="Drula E."/>
            <person name="Ayuso-Fernandez I."/>
            <person name="Pacheco R."/>
            <person name="Padilla G."/>
            <person name="Ferreira P."/>
            <person name="Barriuso J."/>
            <person name="Kellner H."/>
            <person name="Castanera R."/>
            <person name="Alfaro M."/>
            <person name="Ramirez L."/>
            <person name="Pisabarro A.G."/>
            <person name="Kuo A."/>
            <person name="Tritt A."/>
            <person name="Lipzen A."/>
            <person name="He G."/>
            <person name="Yan M."/>
            <person name="Ng V."/>
            <person name="Cullen D."/>
            <person name="Martin F."/>
            <person name="Rosso M.-N."/>
            <person name="Henrissat B."/>
            <person name="Hibbett D."/>
            <person name="Martinez A.T."/>
            <person name="Grigoriev I.V."/>
        </authorList>
    </citation>
    <scope>NUCLEOTIDE SEQUENCE</scope>
    <source>
        <strain evidence="2">CIRM-BRFM 674</strain>
    </source>
</reference>
<organism evidence="2 3">
    <name type="scientific">Pholiota conissans</name>
    <dbReference type="NCBI Taxonomy" id="109636"/>
    <lineage>
        <taxon>Eukaryota</taxon>
        <taxon>Fungi</taxon>
        <taxon>Dikarya</taxon>
        <taxon>Basidiomycota</taxon>
        <taxon>Agaricomycotina</taxon>
        <taxon>Agaricomycetes</taxon>
        <taxon>Agaricomycetidae</taxon>
        <taxon>Agaricales</taxon>
        <taxon>Agaricineae</taxon>
        <taxon>Strophariaceae</taxon>
        <taxon>Pholiota</taxon>
    </lineage>
</organism>
<accession>A0A9P5Z8V1</accession>
<dbReference type="EMBL" id="MU155152">
    <property type="protein sequence ID" value="KAF9483603.1"/>
    <property type="molecule type" value="Genomic_DNA"/>
</dbReference>
<name>A0A9P5Z8V1_9AGAR</name>
<sequence length="482" mass="54553">MEHFGGVPVLCGWHEIQGELVSEAFQTFTNYVKGRSISGVPPDRASILDQTLCKRTIVTQREMRAYESSVFVPAYAETRHPRELRLQWGKEFSNGDACNRYDGRQVVPLTNRWLASGRTKLQTPNPNPSMCLADLRHVSISENEAPVRYIAQTSNVYTRLTSLFQSFFKRPSKKGKSGQKTTSAPVSPFVPLPESIASLDIEEYVRLIKIQAVMVPRRLSQLDEHLVVKVELIKNTENKQEYIIATVQDHDKNIARLCVRRSKAATTPAKLQYDARKTVVFDGDAQAYVVQPTTATDVVRNIGLEPNSHSLVSTFVPSPLNALHLLHFVSIVRKVHIRENKYALLNSQCSWFSMMIFGMATTLGGTLQIYNQGKSKNASEQIVEKTMPADQPVDFGLIFPPRNKPRAPKKRMIPEVKIEISEIQKLSKEAEQDYKKTRTEFMQLEEEVKKVQASFVANARRTSVLNTDNGSRYKQSGLRQQL</sequence>
<proteinExistence type="predicted"/>
<keyword evidence="3" id="KW-1185">Reference proteome</keyword>
<dbReference type="Proteomes" id="UP000807469">
    <property type="component" value="Unassembled WGS sequence"/>
</dbReference>
<comment type="caution">
    <text evidence="2">The sequence shown here is derived from an EMBL/GenBank/DDBJ whole genome shotgun (WGS) entry which is preliminary data.</text>
</comment>
<protein>
    <submittedName>
        <fullName evidence="2">Uncharacterized protein</fullName>
    </submittedName>
</protein>
<gene>
    <name evidence="2" type="ORF">BDN70DRAFT_891669</name>
</gene>